<dbReference type="InterPro" id="IPR018313">
    <property type="entry name" value="SBP_3_CS"/>
</dbReference>
<evidence type="ECO:0000259" key="6">
    <source>
        <dbReference type="SMART" id="SM00062"/>
    </source>
</evidence>
<comment type="similarity">
    <text evidence="2 4">Belongs to the bacterial solute-binding protein 3 family.</text>
</comment>
<evidence type="ECO:0000313" key="8">
    <source>
        <dbReference type="Proteomes" id="UP000886787"/>
    </source>
</evidence>
<keyword evidence="3 5" id="KW-0732">Signal</keyword>
<organism evidence="7 8">
    <name type="scientific">Candidatus Scatavimonas merdigallinarum</name>
    <dbReference type="NCBI Taxonomy" id="2840914"/>
    <lineage>
        <taxon>Bacteria</taxon>
        <taxon>Bacillati</taxon>
        <taxon>Bacillota</taxon>
        <taxon>Clostridia</taxon>
        <taxon>Eubacteriales</taxon>
        <taxon>Oscillospiraceae</taxon>
        <taxon>Oscillospiraceae incertae sedis</taxon>
        <taxon>Candidatus Scatavimonas</taxon>
    </lineage>
</organism>
<evidence type="ECO:0000256" key="1">
    <source>
        <dbReference type="ARBA" id="ARBA00004196"/>
    </source>
</evidence>
<reference evidence="7" key="2">
    <citation type="journal article" date="2021" name="PeerJ">
        <title>Extensive microbial diversity within the chicken gut microbiome revealed by metagenomics and culture.</title>
        <authorList>
            <person name="Gilroy R."/>
            <person name="Ravi A."/>
            <person name="Getino M."/>
            <person name="Pursley I."/>
            <person name="Horton D.L."/>
            <person name="Alikhan N.F."/>
            <person name="Baker D."/>
            <person name="Gharbi K."/>
            <person name="Hall N."/>
            <person name="Watson M."/>
            <person name="Adriaenssens E.M."/>
            <person name="Foster-Nyarko E."/>
            <person name="Jarju S."/>
            <person name="Secka A."/>
            <person name="Antonio M."/>
            <person name="Oren A."/>
            <person name="Chaudhuri R.R."/>
            <person name="La Ragione R."/>
            <person name="Hildebrand F."/>
            <person name="Pallen M.J."/>
        </authorList>
    </citation>
    <scope>NUCLEOTIDE SEQUENCE</scope>
    <source>
        <strain evidence="7">ChiSjej1B19-3389</strain>
    </source>
</reference>
<dbReference type="CDD" id="cd00996">
    <property type="entry name" value="PBP2_AatB_like"/>
    <property type="match status" value="1"/>
</dbReference>
<proteinExistence type="inferred from homology"/>
<sequence length="290" mass="31704">MKKITAFVLAAFMVMTLIAGCSQENVQTSGNGSGADAATQSGVDDSWTKVQSAGKLVLGLDAEFPPMGYRDTETGEIVGFDIDLATEVCKRLGLELVKTPINWDNKQLELDGGNIDCIWNGMSYTGERAQEMLVSAPYMQNKQFIITLKGSEYTTMDSLAGKILGVQKDSSAEAALDKNEAFKNTLGQIIGIENYTSAVLELQNGTIDGIAIDEIVARYYIAKEPELYQIVQDENGEEASLAQEDYVIGFRKGDVALKDKIYGTLQEMKRDGTLAKISNDWFEKDITAVE</sequence>
<dbReference type="InterPro" id="IPR001638">
    <property type="entry name" value="Solute-binding_3/MltF_N"/>
</dbReference>
<evidence type="ECO:0000256" key="4">
    <source>
        <dbReference type="RuleBase" id="RU003744"/>
    </source>
</evidence>
<evidence type="ECO:0000313" key="7">
    <source>
        <dbReference type="EMBL" id="HIQ79925.1"/>
    </source>
</evidence>
<dbReference type="Gene3D" id="3.40.190.10">
    <property type="entry name" value="Periplasmic binding protein-like II"/>
    <property type="match status" value="2"/>
</dbReference>
<feature type="domain" description="Solute-binding protein family 3/N-terminal" evidence="6">
    <location>
        <begin position="55"/>
        <end position="285"/>
    </location>
</feature>
<comment type="caution">
    <text evidence="7">The sequence shown here is derived from an EMBL/GenBank/DDBJ whole genome shotgun (WGS) entry which is preliminary data.</text>
</comment>
<dbReference type="SMART" id="SM00062">
    <property type="entry name" value="PBPb"/>
    <property type="match status" value="1"/>
</dbReference>
<gene>
    <name evidence="7" type="ORF">IAD32_01410</name>
</gene>
<dbReference type="AlphaFoldDB" id="A0A9D1CUZ7"/>
<dbReference type="EMBL" id="DVFW01000009">
    <property type="protein sequence ID" value="HIQ79925.1"/>
    <property type="molecule type" value="Genomic_DNA"/>
</dbReference>
<dbReference type="GO" id="GO:0030313">
    <property type="term" value="C:cell envelope"/>
    <property type="evidence" value="ECO:0007669"/>
    <property type="project" value="UniProtKB-SubCell"/>
</dbReference>
<accession>A0A9D1CUZ7</accession>
<evidence type="ECO:0000256" key="2">
    <source>
        <dbReference type="ARBA" id="ARBA00010333"/>
    </source>
</evidence>
<dbReference type="PROSITE" id="PS51257">
    <property type="entry name" value="PROKAR_LIPOPROTEIN"/>
    <property type="match status" value="1"/>
</dbReference>
<dbReference type="PANTHER" id="PTHR35936:SF34">
    <property type="entry name" value="ABC TRANSPORTER EXTRACELLULAR-BINDING PROTEIN YCKB-RELATED"/>
    <property type="match status" value="1"/>
</dbReference>
<feature type="signal peptide" evidence="5">
    <location>
        <begin position="1"/>
        <end position="19"/>
    </location>
</feature>
<dbReference type="Proteomes" id="UP000886787">
    <property type="component" value="Unassembled WGS sequence"/>
</dbReference>
<dbReference type="SUPFAM" id="SSF53850">
    <property type="entry name" value="Periplasmic binding protein-like II"/>
    <property type="match status" value="1"/>
</dbReference>
<evidence type="ECO:0000256" key="5">
    <source>
        <dbReference type="SAM" id="SignalP"/>
    </source>
</evidence>
<name>A0A9D1CUZ7_9FIRM</name>
<protein>
    <submittedName>
        <fullName evidence="7">Amino acid ABC transporter substrate-binding protein</fullName>
    </submittedName>
</protein>
<feature type="chain" id="PRO_5039193005" evidence="5">
    <location>
        <begin position="20"/>
        <end position="290"/>
    </location>
</feature>
<dbReference type="PANTHER" id="PTHR35936">
    <property type="entry name" value="MEMBRANE-BOUND LYTIC MUREIN TRANSGLYCOSYLASE F"/>
    <property type="match status" value="1"/>
</dbReference>
<evidence type="ECO:0000256" key="3">
    <source>
        <dbReference type="ARBA" id="ARBA00022729"/>
    </source>
</evidence>
<dbReference type="PROSITE" id="PS01039">
    <property type="entry name" value="SBP_BACTERIAL_3"/>
    <property type="match status" value="1"/>
</dbReference>
<comment type="subcellular location">
    <subcellularLocation>
        <location evidence="1">Cell envelope</location>
    </subcellularLocation>
</comment>
<dbReference type="Pfam" id="PF00497">
    <property type="entry name" value="SBP_bac_3"/>
    <property type="match status" value="1"/>
</dbReference>
<reference evidence="7" key="1">
    <citation type="submission" date="2020-10" db="EMBL/GenBank/DDBJ databases">
        <authorList>
            <person name="Gilroy R."/>
        </authorList>
    </citation>
    <scope>NUCLEOTIDE SEQUENCE</scope>
    <source>
        <strain evidence="7">ChiSjej1B19-3389</strain>
    </source>
</reference>